<dbReference type="PROSITE" id="PS51294">
    <property type="entry name" value="HTH_MYB"/>
    <property type="match status" value="1"/>
</dbReference>
<dbReference type="InterPro" id="IPR009057">
    <property type="entry name" value="Homeodomain-like_sf"/>
</dbReference>
<dbReference type="InterPro" id="IPR017930">
    <property type="entry name" value="Myb_dom"/>
</dbReference>
<keyword evidence="3" id="KW-0805">Transcription regulation</keyword>
<dbReference type="NCBIfam" id="TIGR01557">
    <property type="entry name" value="myb_SHAQKYF"/>
    <property type="match status" value="1"/>
</dbReference>
<evidence type="ECO:0000256" key="4">
    <source>
        <dbReference type="ARBA" id="ARBA00023054"/>
    </source>
</evidence>
<evidence type="ECO:0000256" key="1">
    <source>
        <dbReference type="ARBA" id="ARBA00004123"/>
    </source>
</evidence>
<organism evidence="8">
    <name type="scientific">Salvia splendens</name>
    <name type="common">Scarlet sage</name>
    <dbReference type="NCBI Taxonomy" id="180675"/>
    <lineage>
        <taxon>Eukaryota</taxon>
        <taxon>Viridiplantae</taxon>
        <taxon>Streptophyta</taxon>
        <taxon>Embryophyta</taxon>
        <taxon>Tracheophyta</taxon>
        <taxon>Spermatophyta</taxon>
        <taxon>Magnoliopsida</taxon>
        <taxon>eudicotyledons</taxon>
        <taxon>Gunneridae</taxon>
        <taxon>Pentapetalae</taxon>
        <taxon>asterids</taxon>
        <taxon>lamiids</taxon>
        <taxon>Lamiales</taxon>
        <taxon>Lamiaceae</taxon>
        <taxon>Nepetoideae</taxon>
        <taxon>Mentheae</taxon>
        <taxon>Salviinae</taxon>
        <taxon>Salvia</taxon>
        <taxon>Salvia subgen. Calosphace</taxon>
        <taxon>core Calosphace</taxon>
    </lineage>
</organism>
<protein>
    <recommendedName>
        <fullName evidence="7">HTH myb-type domain-containing protein</fullName>
    </recommendedName>
</protein>
<dbReference type="GO" id="GO:0003700">
    <property type="term" value="F:DNA-binding transcription factor activity"/>
    <property type="evidence" value="ECO:0007669"/>
    <property type="project" value="InterPro"/>
</dbReference>
<keyword evidence="9" id="KW-1185">Reference proteome</keyword>
<dbReference type="InterPro" id="IPR006447">
    <property type="entry name" value="Myb_dom_plants"/>
</dbReference>
<dbReference type="GO" id="GO:0005634">
    <property type="term" value="C:nucleus"/>
    <property type="evidence" value="ECO:0007669"/>
    <property type="project" value="UniProtKB-SubCell"/>
</dbReference>
<dbReference type="SUPFAM" id="SSF46689">
    <property type="entry name" value="Homeodomain-like"/>
    <property type="match status" value="1"/>
</dbReference>
<dbReference type="Proteomes" id="UP000298416">
    <property type="component" value="Unassembled WGS sequence"/>
</dbReference>
<dbReference type="InterPro" id="IPR001005">
    <property type="entry name" value="SANT/Myb"/>
</dbReference>
<dbReference type="InterPro" id="IPR046955">
    <property type="entry name" value="PHR1-like"/>
</dbReference>
<dbReference type="Pfam" id="PF00249">
    <property type="entry name" value="Myb_DNA-binding"/>
    <property type="match status" value="1"/>
</dbReference>
<evidence type="ECO:0000256" key="6">
    <source>
        <dbReference type="ARBA" id="ARBA00023242"/>
    </source>
</evidence>
<dbReference type="EMBL" id="PNBA02000019">
    <property type="protein sequence ID" value="KAG6391425.1"/>
    <property type="molecule type" value="Genomic_DNA"/>
</dbReference>
<evidence type="ECO:0000313" key="9">
    <source>
        <dbReference type="Proteomes" id="UP000298416"/>
    </source>
</evidence>
<evidence type="ECO:0000256" key="2">
    <source>
        <dbReference type="ARBA" id="ARBA00006783"/>
    </source>
</evidence>
<evidence type="ECO:0000313" key="8">
    <source>
        <dbReference type="EMBL" id="KAG6391425.1"/>
    </source>
</evidence>
<dbReference type="FunFam" id="1.10.10.60:FF:000002">
    <property type="entry name" value="Myb family transcription factor"/>
    <property type="match status" value="1"/>
</dbReference>
<dbReference type="GO" id="GO:0003677">
    <property type="term" value="F:DNA binding"/>
    <property type="evidence" value="ECO:0007669"/>
    <property type="project" value="InterPro"/>
</dbReference>
<keyword evidence="4" id="KW-0175">Coiled coil</keyword>
<dbReference type="PANTHER" id="PTHR31499">
    <property type="entry name" value="MYB FAMILY TRANSCRIPTION FACTOR PHL11"/>
    <property type="match status" value="1"/>
</dbReference>
<dbReference type="Gene3D" id="1.10.10.60">
    <property type="entry name" value="Homeodomain-like"/>
    <property type="match status" value="1"/>
</dbReference>
<dbReference type="AlphaFoldDB" id="A0A8X8WAE3"/>
<comment type="similarity">
    <text evidence="2">Belongs to the MYB-CC family.</text>
</comment>
<evidence type="ECO:0000259" key="7">
    <source>
        <dbReference type="PROSITE" id="PS51294"/>
    </source>
</evidence>
<keyword evidence="6" id="KW-0539">Nucleus</keyword>
<evidence type="ECO:0000256" key="3">
    <source>
        <dbReference type="ARBA" id="ARBA00023015"/>
    </source>
</evidence>
<reference evidence="8" key="1">
    <citation type="submission" date="2018-01" db="EMBL/GenBank/DDBJ databases">
        <authorList>
            <person name="Mao J.F."/>
        </authorList>
    </citation>
    <scope>NUCLEOTIDE SEQUENCE</scope>
    <source>
        <strain evidence="8">Huo1</strain>
        <tissue evidence="8">Leaf</tissue>
    </source>
</reference>
<reference evidence="8" key="2">
    <citation type="submission" date="2020-08" db="EMBL/GenBank/DDBJ databases">
        <title>Plant Genome Project.</title>
        <authorList>
            <person name="Zhang R.-G."/>
        </authorList>
    </citation>
    <scope>NUCLEOTIDE SEQUENCE</scope>
    <source>
        <strain evidence="8">Huo1</strain>
        <tissue evidence="8">Leaf</tissue>
    </source>
</reference>
<name>A0A8X8WAE3_SALSN</name>
<dbReference type="InterPro" id="IPR025756">
    <property type="entry name" value="Myb_CC_LHEQLE"/>
</dbReference>
<dbReference type="Pfam" id="PF14379">
    <property type="entry name" value="Myb_CC_LHEQLE"/>
    <property type="match status" value="1"/>
</dbReference>
<sequence>MLCQPMAVPRLKDVARDHRNIPVLAYTPRCLPRVTGFSPLHRTLSSHLRISSYTVRRPHMRIHEVNSGVVVAMDRMYAGGGGVGGSGGVVLTRDPKPRLRWTADLHDRFVDAVTKLGGPDKATPKSVLRVMGLKGLTLYHLKSHLQKYRLGQQQAKQQNYALEHNIDSFENPYMHIASTSVNSSSMNSEQGDVPLAEAVTCQIEVQKTLQEQLEVQKRLQMRIEAQGKYLQAILERAQLSLSANSDHSIKAQLTDFNLALSSFIHTVNGDNRNGEEARDTKDIKLEGPSIEFDLNSRSSYDFIGVSGSGFKHKPLQNR</sequence>
<comment type="caution">
    <text evidence="8">The sequence shown here is derived from an EMBL/GenBank/DDBJ whole genome shotgun (WGS) entry which is preliminary data.</text>
</comment>
<dbReference type="PANTHER" id="PTHR31499:SF23">
    <property type="entry name" value="MYB FAMILY TRANSCRIPTION FACTOR PHL11"/>
    <property type="match status" value="1"/>
</dbReference>
<feature type="domain" description="HTH myb-type" evidence="7">
    <location>
        <begin position="93"/>
        <end position="153"/>
    </location>
</feature>
<comment type="subcellular location">
    <subcellularLocation>
        <location evidence="1">Nucleus</location>
    </subcellularLocation>
</comment>
<gene>
    <name evidence="8" type="ORF">SASPL_149179</name>
</gene>
<proteinExistence type="inferred from homology"/>
<accession>A0A8X8WAE3</accession>
<keyword evidence="5" id="KW-0804">Transcription</keyword>
<evidence type="ECO:0000256" key="5">
    <source>
        <dbReference type="ARBA" id="ARBA00023163"/>
    </source>
</evidence>